<evidence type="ECO:0000256" key="11">
    <source>
        <dbReference type="ARBA" id="ARBA00022960"/>
    </source>
</evidence>
<comment type="pathway">
    <text evidence="4 17">Cell wall biogenesis; peptidoglycan biosynthesis.</text>
</comment>
<feature type="active site" description="Proton donor" evidence="17">
    <location>
        <position position="255"/>
    </location>
</feature>
<dbReference type="Proteomes" id="UP001327225">
    <property type="component" value="Chromosome"/>
</dbReference>
<dbReference type="PROSITE" id="PS51387">
    <property type="entry name" value="FAD_PCMH"/>
    <property type="match status" value="1"/>
</dbReference>
<dbReference type="GO" id="GO:0008762">
    <property type="term" value="F:UDP-N-acetylmuramate dehydrogenase activity"/>
    <property type="evidence" value="ECO:0007669"/>
    <property type="project" value="UniProtKB-EC"/>
</dbReference>
<keyword evidence="10 17" id="KW-0521">NADP</keyword>
<dbReference type="RefSeq" id="WP_322937717.1">
    <property type="nucleotide sequence ID" value="NZ_CP141059.1"/>
</dbReference>
<proteinExistence type="inferred from homology"/>
<dbReference type="InterPro" id="IPR036635">
    <property type="entry name" value="MurB_C_sf"/>
</dbReference>
<dbReference type="InterPro" id="IPR016166">
    <property type="entry name" value="FAD-bd_PCMH"/>
</dbReference>
<comment type="cofactor">
    <cofactor evidence="1 17">
        <name>FAD</name>
        <dbReference type="ChEBI" id="CHEBI:57692"/>
    </cofactor>
</comment>
<dbReference type="InterPro" id="IPR016169">
    <property type="entry name" value="FAD-bd_PCMH_sub2"/>
</dbReference>
<dbReference type="SUPFAM" id="SSF56176">
    <property type="entry name" value="FAD-binding/transporter-associated domain-like"/>
    <property type="match status" value="1"/>
</dbReference>
<evidence type="ECO:0000256" key="1">
    <source>
        <dbReference type="ARBA" id="ARBA00001974"/>
    </source>
</evidence>
<keyword evidence="20" id="KW-1185">Reference proteome</keyword>
<keyword evidence="7 17" id="KW-0132">Cell division</keyword>
<dbReference type="HAMAP" id="MF_00037">
    <property type="entry name" value="MurB"/>
    <property type="match status" value="1"/>
</dbReference>
<keyword evidence="6 17" id="KW-0963">Cytoplasm</keyword>
<dbReference type="Pfam" id="PF02873">
    <property type="entry name" value="MurB_C"/>
    <property type="match status" value="1"/>
</dbReference>
<dbReference type="InterPro" id="IPR036318">
    <property type="entry name" value="FAD-bd_PCMH-like_sf"/>
</dbReference>
<keyword evidence="8 17" id="KW-0285">Flavoprotein</keyword>
<sequence>MSADRRRLADHTTLRLGGPARAWVRATTEDELVAAVSAADAAGEPVLVLGGGSNLVVADEGFDGTVVEVATRGVHADVGDGGDPTCGGAVVTVAAGETWDDLVAHAGEQGWVGVEALSGIPGSVGATPIQNVGAYGQEVAQTIASVRVWDRKLNGIRTFAVADCGFGYRTSRFKIDRYPGDAAHGARHLVLSVTFQLRQGSLGAPVVYAELARSLGVEPGQRAPLADVRDAVLGLRSGKGMVLDPSDHDTWSAGSFFTNPVVPAADVPEGAPTWPTADDGLVKTSAAWLIEHAGFGKGYGLDRGRAALSTKHTLALTNRGGATAADLLSLAREVRDGVAAAYGITLVNEPVLVGCSL</sequence>
<feature type="domain" description="FAD-binding PCMH-type" evidence="18">
    <location>
        <begin position="16"/>
        <end position="200"/>
    </location>
</feature>
<dbReference type="EC" id="1.3.1.98" evidence="17"/>
<dbReference type="PANTHER" id="PTHR21071">
    <property type="entry name" value="UDP-N-ACETYLENOLPYRUVOYLGLUCOSAMINE REDUCTASE"/>
    <property type="match status" value="1"/>
</dbReference>
<evidence type="ECO:0000256" key="4">
    <source>
        <dbReference type="ARBA" id="ARBA00004752"/>
    </source>
</evidence>
<comment type="similarity">
    <text evidence="5 17">Belongs to the MurB family.</text>
</comment>
<accession>A0ABZ0ZT19</accession>
<keyword evidence="14 17" id="KW-0131">Cell cycle</keyword>
<evidence type="ECO:0000256" key="9">
    <source>
        <dbReference type="ARBA" id="ARBA00022827"/>
    </source>
</evidence>
<evidence type="ECO:0000256" key="5">
    <source>
        <dbReference type="ARBA" id="ARBA00010485"/>
    </source>
</evidence>
<feature type="active site" evidence="17">
    <location>
        <position position="169"/>
    </location>
</feature>
<evidence type="ECO:0000256" key="14">
    <source>
        <dbReference type="ARBA" id="ARBA00023306"/>
    </source>
</evidence>
<evidence type="ECO:0000256" key="15">
    <source>
        <dbReference type="ARBA" id="ARBA00023316"/>
    </source>
</evidence>
<evidence type="ECO:0000256" key="7">
    <source>
        <dbReference type="ARBA" id="ARBA00022618"/>
    </source>
</evidence>
<dbReference type="InterPro" id="IPR003170">
    <property type="entry name" value="MurB"/>
</dbReference>
<dbReference type="Gene3D" id="3.90.78.10">
    <property type="entry name" value="UDP-N-acetylenolpyruvoylglucosamine reductase, C-terminal domain"/>
    <property type="match status" value="1"/>
</dbReference>
<reference evidence="20" key="1">
    <citation type="submission" date="2023-12" db="EMBL/GenBank/DDBJ databases">
        <title>Novel species in genus Nocardioides.</title>
        <authorList>
            <person name="Zhou H."/>
        </authorList>
    </citation>
    <scope>NUCLEOTIDE SEQUENCE [LARGE SCALE GENOMIC DNA]</scope>
    <source>
        <strain evidence="20">HM61</strain>
    </source>
</reference>
<keyword evidence="11 17" id="KW-0133">Cell shape</keyword>
<dbReference type="InterPro" id="IPR016167">
    <property type="entry name" value="FAD-bd_PCMH_sub1"/>
</dbReference>
<evidence type="ECO:0000256" key="8">
    <source>
        <dbReference type="ARBA" id="ARBA00022630"/>
    </source>
</evidence>
<evidence type="ECO:0000313" key="20">
    <source>
        <dbReference type="Proteomes" id="UP001327225"/>
    </source>
</evidence>
<dbReference type="SUPFAM" id="SSF56194">
    <property type="entry name" value="Uridine diphospho-N-Acetylenolpyruvylglucosamine reductase, MurB, C-terminal domain"/>
    <property type="match status" value="1"/>
</dbReference>
<dbReference type="Gene3D" id="3.30.43.10">
    <property type="entry name" value="Uridine Diphospho-n-acetylenolpyruvylglucosamine Reductase, domain 2"/>
    <property type="match status" value="1"/>
</dbReference>
<comment type="function">
    <text evidence="2 17">Cell wall formation.</text>
</comment>
<keyword evidence="9 17" id="KW-0274">FAD</keyword>
<gene>
    <name evidence="17" type="primary">murB</name>
    <name evidence="19" type="ORF">SHK19_02195</name>
</gene>
<evidence type="ECO:0000256" key="16">
    <source>
        <dbReference type="ARBA" id="ARBA00048914"/>
    </source>
</evidence>
<dbReference type="NCBIfam" id="NF010478">
    <property type="entry name" value="PRK13903.1"/>
    <property type="match status" value="1"/>
</dbReference>
<evidence type="ECO:0000256" key="3">
    <source>
        <dbReference type="ARBA" id="ARBA00004496"/>
    </source>
</evidence>
<dbReference type="PANTHER" id="PTHR21071:SF4">
    <property type="entry name" value="UDP-N-ACETYLENOLPYRUVOYLGLUCOSAMINE REDUCTASE"/>
    <property type="match status" value="1"/>
</dbReference>
<keyword evidence="15 17" id="KW-0961">Cell wall biogenesis/degradation</keyword>
<dbReference type="EMBL" id="CP141059">
    <property type="protein sequence ID" value="WQQ27049.1"/>
    <property type="molecule type" value="Genomic_DNA"/>
</dbReference>
<dbReference type="InterPro" id="IPR011601">
    <property type="entry name" value="MurB_C"/>
</dbReference>
<dbReference type="InterPro" id="IPR006094">
    <property type="entry name" value="Oxid_FAD_bind_N"/>
</dbReference>
<keyword evidence="13 17" id="KW-0560">Oxidoreductase</keyword>
<name>A0ABZ0ZT19_9ACTN</name>
<evidence type="ECO:0000256" key="13">
    <source>
        <dbReference type="ARBA" id="ARBA00023002"/>
    </source>
</evidence>
<evidence type="ECO:0000256" key="17">
    <source>
        <dbReference type="HAMAP-Rule" id="MF_00037"/>
    </source>
</evidence>
<feature type="active site" evidence="17">
    <location>
        <position position="349"/>
    </location>
</feature>
<organism evidence="19 20">
    <name type="scientific">Nocardioides bizhenqiangii</name>
    <dbReference type="NCBI Taxonomy" id="3095076"/>
    <lineage>
        <taxon>Bacteria</taxon>
        <taxon>Bacillati</taxon>
        <taxon>Actinomycetota</taxon>
        <taxon>Actinomycetes</taxon>
        <taxon>Propionibacteriales</taxon>
        <taxon>Nocardioidaceae</taxon>
        <taxon>Nocardioides</taxon>
    </lineage>
</organism>
<comment type="catalytic activity">
    <reaction evidence="16 17">
        <text>UDP-N-acetyl-alpha-D-muramate + NADP(+) = UDP-N-acetyl-3-O-(1-carboxyvinyl)-alpha-D-glucosamine + NADPH + H(+)</text>
        <dbReference type="Rhea" id="RHEA:12248"/>
        <dbReference type="ChEBI" id="CHEBI:15378"/>
        <dbReference type="ChEBI" id="CHEBI:57783"/>
        <dbReference type="ChEBI" id="CHEBI:58349"/>
        <dbReference type="ChEBI" id="CHEBI:68483"/>
        <dbReference type="ChEBI" id="CHEBI:70757"/>
        <dbReference type="EC" id="1.3.1.98"/>
    </reaction>
</comment>
<evidence type="ECO:0000256" key="6">
    <source>
        <dbReference type="ARBA" id="ARBA00022490"/>
    </source>
</evidence>
<dbReference type="Gene3D" id="3.30.465.10">
    <property type="match status" value="1"/>
</dbReference>
<dbReference type="Pfam" id="PF01565">
    <property type="entry name" value="FAD_binding_4"/>
    <property type="match status" value="1"/>
</dbReference>
<comment type="subcellular location">
    <subcellularLocation>
        <location evidence="3 17">Cytoplasm</location>
    </subcellularLocation>
</comment>
<evidence type="ECO:0000256" key="2">
    <source>
        <dbReference type="ARBA" id="ARBA00003921"/>
    </source>
</evidence>
<evidence type="ECO:0000259" key="18">
    <source>
        <dbReference type="PROSITE" id="PS51387"/>
    </source>
</evidence>
<protein>
    <recommendedName>
        <fullName evidence="17">UDP-N-acetylenolpyruvoylglucosamine reductase</fullName>
        <ecNumber evidence="17">1.3.1.98</ecNumber>
    </recommendedName>
    <alternativeName>
        <fullName evidence="17">UDP-N-acetylmuramate dehydrogenase</fullName>
    </alternativeName>
</protein>
<keyword evidence="12 17" id="KW-0573">Peptidoglycan synthesis</keyword>
<evidence type="ECO:0000256" key="12">
    <source>
        <dbReference type="ARBA" id="ARBA00022984"/>
    </source>
</evidence>
<evidence type="ECO:0000256" key="10">
    <source>
        <dbReference type="ARBA" id="ARBA00022857"/>
    </source>
</evidence>
<evidence type="ECO:0000313" key="19">
    <source>
        <dbReference type="EMBL" id="WQQ27049.1"/>
    </source>
</evidence>